<dbReference type="EMBL" id="CP045895">
    <property type="protein sequence ID" value="QQP49235.1"/>
    <property type="molecule type" value="Genomic_DNA"/>
</dbReference>
<reference evidence="3" key="1">
    <citation type="submission" date="2021-01" db="EMBL/GenBank/DDBJ databases">
        <title>Caligus Genome Assembly.</title>
        <authorList>
            <person name="Gallardo-Escarate C."/>
        </authorList>
    </citation>
    <scope>NUCLEOTIDE SEQUENCE [LARGE SCALE GENOMIC DNA]</scope>
</reference>
<proteinExistence type="predicted"/>
<organism evidence="2 3">
    <name type="scientific">Caligus rogercresseyi</name>
    <name type="common">Sea louse</name>
    <dbReference type="NCBI Taxonomy" id="217165"/>
    <lineage>
        <taxon>Eukaryota</taxon>
        <taxon>Metazoa</taxon>
        <taxon>Ecdysozoa</taxon>
        <taxon>Arthropoda</taxon>
        <taxon>Crustacea</taxon>
        <taxon>Multicrustacea</taxon>
        <taxon>Hexanauplia</taxon>
        <taxon>Copepoda</taxon>
        <taxon>Siphonostomatoida</taxon>
        <taxon>Caligidae</taxon>
        <taxon>Caligus</taxon>
    </lineage>
</organism>
<evidence type="ECO:0000256" key="1">
    <source>
        <dbReference type="SAM" id="MobiDB-lite"/>
    </source>
</evidence>
<dbReference type="AlphaFoldDB" id="A0A7T8HG46"/>
<evidence type="ECO:0000313" key="3">
    <source>
        <dbReference type="Proteomes" id="UP000595437"/>
    </source>
</evidence>
<protein>
    <submittedName>
        <fullName evidence="2">Uncharacterized protein</fullName>
    </submittedName>
</protein>
<feature type="region of interest" description="Disordered" evidence="1">
    <location>
        <begin position="1"/>
        <end position="52"/>
    </location>
</feature>
<feature type="compositionally biased region" description="Low complexity" evidence="1">
    <location>
        <begin position="33"/>
        <end position="52"/>
    </location>
</feature>
<evidence type="ECO:0000313" key="2">
    <source>
        <dbReference type="EMBL" id="QQP49235.1"/>
    </source>
</evidence>
<keyword evidence="3" id="KW-1185">Reference proteome</keyword>
<dbReference type="Proteomes" id="UP000595437">
    <property type="component" value="Chromosome 6"/>
</dbReference>
<name>A0A7T8HG46_CALRO</name>
<sequence length="52" mass="5475">MSAESLVQAHPFLSLPSTPHPGLISSRQSTPETSTLSTAPPRTPTRALPLLP</sequence>
<gene>
    <name evidence="2" type="ORF">FKW44_009820</name>
</gene>
<accession>A0A7T8HG46</accession>